<evidence type="ECO:0000256" key="2">
    <source>
        <dbReference type="HAMAP-Rule" id="MF_00296"/>
    </source>
</evidence>
<dbReference type="Gene3D" id="3.40.50.1820">
    <property type="entry name" value="alpha/beta hydrolase"/>
    <property type="match status" value="1"/>
</dbReference>
<dbReference type="Proteomes" id="UP000032336">
    <property type="component" value="Unassembled WGS sequence"/>
</dbReference>
<keyword evidence="2" id="KW-0486">Methionine biosynthesis</keyword>
<comment type="similarity">
    <text evidence="2">Belongs to the AB hydrolase superfamily. MetX family.</text>
</comment>
<evidence type="ECO:0000256" key="4">
    <source>
        <dbReference type="SAM" id="MobiDB-lite"/>
    </source>
</evidence>
<comment type="subcellular location">
    <subcellularLocation>
        <location evidence="2">Cytoplasm</location>
    </subcellularLocation>
</comment>
<evidence type="ECO:0000256" key="1">
    <source>
        <dbReference type="ARBA" id="ARBA00022679"/>
    </source>
</evidence>
<evidence type="ECO:0000259" key="5">
    <source>
        <dbReference type="Pfam" id="PF00561"/>
    </source>
</evidence>
<feature type="domain" description="AB hydrolase-1" evidence="5">
    <location>
        <begin position="59"/>
        <end position="370"/>
    </location>
</feature>
<reference evidence="6 7" key="1">
    <citation type="submission" date="2015-01" db="EMBL/GenBank/DDBJ databases">
        <title>Draft genome of the acidophilic iron oxidizer Ferrimicrobium acidiphilum strain T23.</title>
        <authorList>
            <person name="Poehlein A."/>
            <person name="Eisen S."/>
            <person name="Schloemann M."/>
            <person name="Johnson B.D."/>
            <person name="Daniel R."/>
            <person name="Muehling M."/>
        </authorList>
    </citation>
    <scope>NUCLEOTIDE SEQUENCE [LARGE SCALE GENOMIC DNA]</scope>
    <source>
        <strain evidence="6 7">T23</strain>
    </source>
</reference>
<feature type="binding site" evidence="2">
    <location>
        <position position="234"/>
    </location>
    <ligand>
        <name>substrate</name>
    </ligand>
</feature>
<dbReference type="PANTHER" id="PTHR32268:SF11">
    <property type="entry name" value="HOMOSERINE O-ACETYLTRANSFERASE"/>
    <property type="match status" value="1"/>
</dbReference>
<dbReference type="NCBIfam" id="TIGR01392">
    <property type="entry name" value="homoserO_Ac_trn"/>
    <property type="match status" value="1"/>
</dbReference>
<dbReference type="PANTHER" id="PTHR32268">
    <property type="entry name" value="HOMOSERINE O-ACETYLTRANSFERASE"/>
    <property type="match status" value="1"/>
</dbReference>
<keyword evidence="7" id="KW-1185">Reference proteome</keyword>
<dbReference type="eggNOG" id="COG2021">
    <property type="taxonomic scope" value="Bacteria"/>
</dbReference>
<keyword evidence="2" id="KW-0963">Cytoplasm</keyword>
<dbReference type="EC" id="2.3.1.31" evidence="2"/>
<comment type="catalytic activity">
    <reaction evidence="2">
        <text>L-homoserine + acetyl-CoA = O-acetyl-L-homoserine + CoA</text>
        <dbReference type="Rhea" id="RHEA:13701"/>
        <dbReference type="ChEBI" id="CHEBI:57287"/>
        <dbReference type="ChEBI" id="CHEBI:57288"/>
        <dbReference type="ChEBI" id="CHEBI:57476"/>
        <dbReference type="ChEBI" id="CHEBI:57716"/>
        <dbReference type="EC" id="2.3.1.31"/>
    </reaction>
</comment>
<dbReference type="GO" id="GO:0005737">
    <property type="term" value="C:cytoplasm"/>
    <property type="evidence" value="ECO:0007669"/>
    <property type="project" value="UniProtKB-SubCell"/>
</dbReference>
<feature type="active site" evidence="2 3">
    <location>
        <position position="364"/>
    </location>
</feature>
<keyword evidence="1 2" id="KW-0808">Transferase</keyword>
<name>A0A0D8FWN0_9ACTN</name>
<dbReference type="Pfam" id="PF00561">
    <property type="entry name" value="Abhydrolase_1"/>
    <property type="match status" value="1"/>
</dbReference>
<dbReference type="GeneID" id="78372778"/>
<evidence type="ECO:0000313" key="6">
    <source>
        <dbReference type="EMBL" id="KJE76672.1"/>
    </source>
</evidence>
<dbReference type="STRING" id="1121877.FEAC_16010"/>
<dbReference type="UniPathway" id="UPA00051">
    <property type="reaction ID" value="UER00074"/>
</dbReference>
<dbReference type="InterPro" id="IPR008220">
    <property type="entry name" value="HAT_MetX-like"/>
</dbReference>
<dbReference type="NCBIfam" id="NF001209">
    <property type="entry name" value="PRK00175.1"/>
    <property type="match status" value="1"/>
</dbReference>
<comment type="pathway">
    <text evidence="2">Amino-acid biosynthesis; L-methionine biosynthesis via de novo pathway; O-acetyl-L-homoserine from L-homoserine: step 1/1.</text>
</comment>
<feature type="region of interest" description="Disordered" evidence="4">
    <location>
        <begin position="248"/>
        <end position="267"/>
    </location>
</feature>
<dbReference type="InterPro" id="IPR029058">
    <property type="entry name" value="AB_hydrolase_fold"/>
</dbReference>
<keyword evidence="2" id="KW-0028">Amino-acid biosynthesis</keyword>
<keyword evidence="2 6" id="KW-0012">Acyltransferase</keyword>
<comment type="caution">
    <text evidence="6">The sequence shown here is derived from an EMBL/GenBank/DDBJ whole genome shotgun (WGS) entry which is preliminary data.</text>
</comment>
<organism evidence="6 7">
    <name type="scientific">Ferrimicrobium acidiphilum DSM 19497</name>
    <dbReference type="NCBI Taxonomy" id="1121877"/>
    <lineage>
        <taxon>Bacteria</taxon>
        <taxon>Bacillati</taxon>
        <taxon>Actinomycetota</taxon>
        <taxon>Acidimicrobiia</taxon>
        <taxon>Acidimicrobiales</taxon>
        <taxon>Acidimicrobiaceae</taxon>
        <taxon>Ferrimicrobium</taxon>
    </lineage>
</organism>
<dbReference type="RefSeq" id="WP_035389646.1">
    <property type="nucleotide sequence ID" value="NZ_JQKF01000014.1"/>
</dbReference>
<comment type="subunit">
    <text evidence="2">Homodimer.</text>
</comment>
<feature type="active site" description="Nucleophile" evidence="2 3">
    <location>
        <position position="164"/>
    </location>
</feature>
<dbReference type="HAMAP" id="MF_00296">
    <property type="entry name" value="MetX_acyltransf"/>
    <property type="match status" value="1"/>
</dbReference>
<dbReference type="GO" id="GO:0004414">
    <property type="term" value="F:homoserine O-acetyltransferase activity"/>
    <property type="evidence" value="ECO:0007669"/>
    <property type="project" value="UniProtKB-UniRule"/>
</dbReference>
<evidence type="ECO:0000313" key="7">
    <source>
        <dbReference type="Proteomes" id="UP000032336"/>
    </source>
</evidence>
<dbReference type="PATRIC" id="fig|1121877.4.peg.1778"/>
<gene>
    <name evidence="6" type="primary">metX</name>
    <name evidence="2" type="synonym">metXA</name>
    <name evidence="6" type="ORF">FEAC_16010</name>
</gene>
<dbReference type="GO" id="GO:0009086">
    <property type="term" value="P:methionine biosynthetic process"/>
    <property type="evidence" value="ECO:0007669"/>
    <property type="project" value="UniProtKB-UniRule"/>
</dbReference>
<comment type="function">
    <text evidence="2">Transfers an acetyl group from acetyl-CoA to L-homoserine, forming acetyl-L-homoserine.</text>
</comment>
<accession>A0A0D8FWN0</accession>
<comment type="caution">
    <text evidence="2">Lacks conserved residue(s) required for the propagation of feature annotation.</text>
</comment>
<evidence type="ECO:0000256" key="3">
    <source>
        <dbReference type="PIRSR" id="PIRSR000443-1"/>
    </source>
</evidence>
<feature type="active site" evidence="2 3">
    <location>
        <position position="334"/>
    </location>
</feature>
<sequence length="382" mass="41379">MLQKRVEAVTTAAWRAGLFVGHRQFARVFDSFTTEMGSAIGPIDVAYETWGTLNADRSNAVLILHALTGDSHAVGDVEDGHPTPGWWNGLIGPGLAIDTNRYFVLCPNVLGGCQGTTGPSSIAPDGEVYGSRFPAITVRDQVAVEFALAQRLGIERFAAIVGGSMGGMRVLEWLVSYPEAAERAVVLAVGAAASAEQIALSSLQIRMIKSDPNFCGGDYYRYGVVPAHGLRLARELAHLSYRSPGELDDRFGRSRQTEPYPEAELHSATEDDSFAVESYLSHHGKKLVQRFDANSYIRLSEAMNHHDVGRGRGGYRDALSRVKARVTVIGISSDRLFPVAQQQAIADALPTCEGFYVVDSEIGHDGFLVEVKAIGDIIRMAL</sequence>
<dbReference type="AlphaFoldDB" id="A0A0D8FWN0"/>
<dbReference type="SUPFAM" id="SSF53474">
    <property type="entry name" value="alpha/beta-Hydrolases"/>
    <property type="match status" value="1"/>
</dbReference>
<dbReference type="EMBL" id="JXUW01000013">
    <property type="protein sequence ID" value="KJE76672.1"/>
    <property type="molecule type" value="Genomic_DNA"/>
</dbReference>
<proteinExistence type="inferred from homology"/>
<feature type="binding site" evidence="2">
    <location>
        <position position="365"/>
    </location>
    <ligand>
        <name>substrate</name>
    </ligand>
</feature>
<dbReference type="PIRSF" id="PIRSF000443">
    <property type="entry name" value="Homoser_Ac_trans"/>
    <property type="match status" value="1"/>
</dbReference>
<dbReference type="InterPro" id="IPR000073">
    <property type="entry name" value="AB_hydrolase_1"/>
</dbReference>
<dbReference type="GO" id="GO:0009092">
    <property type="term" value="P:homoserine metabolic process"/>
    <property type="evidence" value="ECO:0007669"/>
    <property type="project" value="TreeGrafter"/>
</dbReference>
<protein>
    <recommendedName>
        <fullName evidence="2">Homoserine O-acetyltransferase</fullName>
        <shortName evidence="2">HAT</shortName>
        <ecNumber evidence="2">2.3.1.31</ecNumber>
    </recommendedName>
    <alternativeName>
        <fullName evidence="2">Homoserine transacetylase</fullName>
        <shortName evidence="2">HTA</shortName>
    </alternativeName>
</protein>